<dbReference type="Proteomes" id="UP000004994">
    <property type="component" value="Chromosome 2"/>
</dbReference>
<accession>A0A3Q7FB77</accession>
<dbReference type="EnsemblPlants" id="Solyc02g088307.1.1">
    <property type="protein sequence ID" value="Solyc02g088307.1.1"/>
    <property type="gene ID" value="Solyc02g088307.1"/>
</dbReference>
<keyword evidence="2" id="KW-1185">Reference proteome</keyword>
<reference evidence="1" key="1">
    <citation type="journal article" date="2012" name="Nature">
        <title>The tomato genome sequence provides insights into fleshy fruit evolution.</title>
        <authorList>
            <consortium name="Tomato Genome Consortium"/>
        </authorList>
    </citation>
    <scope>NUCLEOTIDE SEQUENCE [LARGE SCALE GENOMIC DNA]</scope>
    <source>
        <strain evidence="1">cv. Heinz 1706</strain>
    </source>
</reference>
<sequence length="109" mass="11618">MEHRPNFSTLGTSPPASAQTRIVSHLLSSEIVEEDDPVSGEVEDGPVSDELSELLNYTIIVVTQACLQPTHLPDGLCLTPTNLFRARRAPPSAAATAVSFTISSQATFP</sequence>
<organism evidence="1">
    <name type="scientific">Solanum lycopersicum</name>
    <name type="common">Tomato</name>
    <name type="synonym">Lycopersicon esculentum</name>
    <dbReference type="NCBI Taxonomy" id="4081"/>
    <lineage>
        <taxon>Eukaryota</taxon>
        <taxon>Viridiplantae</taxon>
        <taxon>Streptophyta</taxon>
        <taxon>Embryophyta</taxon>
        <taxon>Tracheophyta</taxon>
        <taxon>Spermatophyta</taxon>
        <taxon>Magnoliopsida</taxon>
        <taxon>eudicotyledons</taxon>
        <taxon>Gunneridae</taxon>
        <taxon>Pentapetalae</taxon>
        <taxon>asterids</taxon>
        <taxon>lamiids</taxon>
        <taxon>Solanales</taxon>
        <taxon>Solanaceae</taxon>
        <taxon>Solanoideae</taxon>
        <taxon>Solaneae</taxon>
        <taxon>Solanum</taxon>
        <taxon>Solanum subgen. Lycopersicon</taxon>
    </lineage>
</organism>
<dbReference type="InParanoid" id="A0A3Q7FB77"/>
<reference evidence="1" key="2">
    <citation type="submission" date="2019-01" db="UniProtKB">
        <authorList>
            <consortium name="EnsemblPlants"/>
        </authorList>
    </citation>
    <scope>IDENTIFICATION</scope>
    <source>
        <strain evidence="1">cv. Heinz 1706</strain>
    </source>
</reference>
<proteinExistence type="predicted"/>
<evidence type="ECO:0000313" key="1">
    <source>
        <dbReference type="EnsemblPlants" id="Solyc02g088307.1.1"/>
    </source>
</evidence>
<name>A0A3Q7FB77_SOLLC</name>
<protein>
    <submittedName>
        <fullName evidence="1">Uncharacterized protein</fullName>
    </submittedName>
</protein>
<evidence type="ECO:0000313" key="2">
    <source>
        <dbReference type="Proteomes" id="UP000004994"/>
    </source>
</evidence>
<dbReference type="Gramene" id="Solyc02g088307.1.1">
    <property type="protein sequence ID" value="Solyc02g088307.1.1"/>
    <property type="gene ID" value="Solyc02g088307.1"/>
</dbReference>
<dbReference type="AlphaFoldDB" id="A0A3Q7FB77"/>